<evidence type="ECO:0000256" key="8">
    <source>
        <dbReference type="ARBA" id="ARBA00038436"/>
    </source>
</evidence>
<dbReference type="AlphaFoldDB" id="A0A975WFQ7"/>
<feature type="transmembrane region" description="Helical" evidence="9">
    <location>
        <begin position="47"/>
        <end position="65"/>
    </location>
</feature>
<keyword evidence="4 9" id="KW-0997">Cell inner membrane</keyword>
<evidence type="ECO:0000256" key="4">
    <source>
        <dbReference type="ARBA" id="ARBA00022519"/>
    </source>
</evidence>
<evidence type="ECO:0000259" key="10">
    <source>
        <dbReference type="Pfam" id="PF04290"/>
    </source>
</evidence>
<dbReference type="Proteomes" id="UP000182932">
    <property type="component" value="Unassembled WGS sequence"/>
</dbReference>
<organism evidence="11 12">
    <name type="scientific">Marinovum algicola</name>
    <dbReference type="NCBI Taxonomy" id="42444"/>
    <lineage>
        <taxon>Bacteria</taxon>
        <taxon>Pseudomonadati</taxon>
        <taxon>Pseudomonadota</taxon>
        <taxon>Alphaproteobacteria</taxon>
        <taxon>Rhodobacterales</taxon>
        <taxon>Roseobacteraceae</taxon>
        <taxon>Marinovum</taxon>
    </lineage>
</organism>
<dbReference type="GO" id="GO:0005886">
    <property type="term" value="C:plasma membrane"/>
    <property type="evidence" value="ECO:0007669"/>
    <property type="project" value="UniProtKB-SubCell"/>
</dbReference>
<dbReference type="GeneID" id="80821268"/>
<evidence type="ECO:0000313" key="12">
    <source>
        <dbReference type="Proteomes" id="UP000182932"/>
    </source>
</evidence>
<keyword evidence="6 9" id="KW-1133">Transmembrane helix</keyword>
<comment type="caution">
    <text evidence="11">The sequence shown here is derived from an EMBL/GenBank/DDBJ whole genome shotgun (WGS) entry which is preliminary data.</text>
</comment>
<dbReference type="RefSeq" id="WP_074840539.1">
    <property type="nucleotide sequence ID" value="NZ_FNYY01000043.1"/>
</dbReference>
<dbReference type="PANTHER" id="PTHR35011">
    <property type="entry name" value="2,3-DIKETO-L-GULONATE TRAP TRANSPORTER SMALL PERMEASE PROTEIN YIAM"/>
    <property type="match status" value="1"/>
</dbReference>
<keyword evidence="2 9" id="KW-0813">Transport</keyword>
<comment type="subunit">
    <text evidence="9">The complex comprises the extracytoplasmic solute receptor protein and the two transmembrane proteins.</text>
</comment>
<dbReference type="GO" id="GO:0022857">
    <property type="term" value="F:transmembrane transporter activity"/>
    <property type="evidence" value="ECO:0007669"/>
    <property type="project" value="UniProtKB-UniRule"/>
</dbReference>
<proteinExistence type="inferred from homology"/>
<feature type="domain" description="Tripartite ATP-independent periplasmic transporters DctQ component" evidence="10">
    <location>
        <begin position="23"/>
        <end position="154"/>
    </location>
</feature>
<dbReference type="EMBL" id="FNYY01000043">
    <property type="protein sequence ID" value="SEK11827.1"/>
    <property type="molecule type" value="Genomic_DNA"/>
</dbReference>
<sequence>MTALRWLDRNFERYIVGLLLAAIVLLISANVFMRYILNASLSWGEELTLWLFVWFVWIAVSYAFQQGSHVRITFLRDAIGPGGRRAFEIVVDLAVIGFLAVLAVQCIQLILKPFVLSQTSVVLGLPIPVLYASAPVGAALSILRVTQHLIRTLRGTAPEQEV</sequence>
<reference evidence="11 12" key="1">
    <citation type="submission" date="2016-10" db="EMBL/GenBank/DDBJ databases">
        <authorList>
            <person name="Varghese N."/>
            <person name="Submissions S."/>
        </authorList>
    </citation>
    <scope>NUCLEOTIDE SEQUENCE [LARGE SCALE GENOMIC DNA]</scope>
    <source>
        <strain evidence="11 12">FF3</strain>
    </source>
</reference>
<feature type="transmembrane region" description="Helical" evidence="9">
    <location>
        <begin position="14"/>
        <end position="35"/>
    </location>
</feature>
<keyword evidence="7 9" id="KW-0472">Membrane</keyword>
<evidence type="ECO:0000256" key="9">
    <source>
        <dbReference type="RuleBase" id="RU369079"/>
    </source>
</evidence>
<dbReference type="PANTHER" id="PTHR35011:SF2">
    <property type="entry name" value="2,3-DIKETO-L-GULONATE TRAP TRANSPORTER SMALL PERMEASE PROTEIN YIAM"/>
    <property type="match status" value="1"/>
</dbReference>
<evidence type="ECO:0000256" key="3">
    <source>
        <dbReference type="ARBA" id="ARBA00022475"/>
    </source>
</evidence>
<evidence type="ECO:0000256" key="1">
    <source>
        <dbReference type="ARBA" id="ARBA00004429"/>
    </source>
</evidence>
<keyword evidence="12" id="KW-1185">Reference proteome</keyword>
<accession>A0A975WFQ7</accession>
<dbReference type="InterPro" id="IPR007387">
    <property type="entry name" value="TRAP_DctQ"/>
</dbReference>
<evidence type="ECO:0000256" key="2">
    <source>
        <dbReference type="ARBA" id="ARBA00022448"/>
    </source>
</evidence>
<dbReference type="GO" id="GO:0015740">
    <property type="term" value="P:C4-dicarboxylate transport"/>
    <property type="evidence" value="ECO:0007669"/>
    <property type="project" value="TreeGrafter"/>
</dbReference>
<gene>
    <name evidence="11" type="ORF">SAMN04487940_1436</name>
</gene>
<evidence type="ECO:0000256" key="5">
    <source>
        <dbReference type="ARBA" id="ARBA00022692"/>
    </source>
</evidence>
<evidence type="ECO:0000313" key="11">
    <source>
        <dbReference type="EMBL" id="SEK11827.1"/>
    </source>
</evidence>
<comment type="subcellular location">
    <subcellularLocation>
        <location evidence="1 9">Cell inner membrane</location>
        <topology evidence="1 9">Multi-pass membrane protein</topology>
    </subcellularLocation>
</comment>
<comment type="similarity">
    <text evidence="8 9">Belongs to the TRAP transporter small permease family.</text>
</comment>
<comment type="function">
    <text evidence="9">Part of the tripartite ATP-independent periplasmic (TRAP) transport system.</text>
</comment>
<dbReference type="InterPro" id="IPR055348">
    <property type="entry name" value="DctQ"/>
</dbReference>
<feature type="transmembrane region" description="Helical" evidence="9">
    <location>
        <begin position="86"/>
        <end position="111"/>
    </location>
</feature>
<dbReference type="Pfam" id="PF04290">
    <property type="entry name" value="DctQ"/>
    <property type="match status" value="1"/>
</dbReference>
<keyword evidence="5 9" id="KW-0812">Transmembrane</keyword>
<evidence type="ECO:0000256" key="7">
    <source>
        <dbReference type="ARBA" id="ARBA00023136"/>
    </source>
</evidence>
<name>A0A975WFQ7_9RHOB</name>
<feature type="transmembrane region" description="Helical" evidence="9">
    <location>
        <begin position="123"/>
        <end position="143"/>
    </location>
</feature>
<protein>
    <recommendedName>
        <fullName evidence="9">TRAP transporter small permease protein</fullName>
    </recommendedName>
</protein>
<keyword evidence="3" id="KW-1003">Cell membrane</keyword>
<evidence type="ECO:0000256" key="6">
    <source>
        <dbReference type="ARBA" id="ARBA00022989"/>
    </source>
</evidence>